<name>A0ABY7XCT1_9BACL</name>
<reference evidence="2 3" key="1">
    <citation type="submission" date="2023-02" db="EMBL/GenBank/DDBJ databases">
        <title>Pathogen: clinical or host-associated sample.</title>
        <authorList>
            <person name="Hergert J."/>
            <person name="Casey R."/>
            <person name="Wagner J."/>
            <person name="Young E.L."/>
            <person name="Oakeson K.F."/>
        </authorList>
    </citation>
    <scope>NUCLEOTIDE SEQUENCE [LARGE SCALE GENOMIC DNA]</scope>
    <source>
        <strain evidence="2 3">2022CK-00829</strain>
    </source>
</reference>
<evidence type="ECO:0000259" key="1">
    <source>
        <dbReference type="Pfam" id="PF24718"/>
    </source>
</evidence>
<feature type="domain" description="HTH-like" evidence="1">
    <location>
        <begin position="2"/>
        <end position="72"/>
    </location>
</feature>
<proteinExistence type="predicted"/>
<dbReference type="EMBL" id="CP118108">
    <property type="protein sequence ID" value="WDI02397.1"/>
    <property type="molecule type" value="Genomic_DNA"/>
</dbReference>
<dbReference type="Pfam" id="PF24718">
    <property type="entry name" value="HTH_73"/>
    <property type="match status" value="1"/>
</dbReference>
<accession>A0ABY7XCT1</accession>
<dbReference type="RefSeq" id="WP_274337829.1">
    <property type="nucleotide sequence ID" value="NZ_CP118106.1"/>
</dbReference>
<evidence type="ECO:0000313" key="3">
    <source>
        <dbReference type="Proteomes" id="UP001221519"/>
    </source>
</evidence>
<keyword evidence="3" id="KW-1185">Reference proteome</keyword>
<gene>
    <name evidence="2" type="ORF">PUW25_24955</name>
</gene>
<evidence type="ECO:0000313" key="2">
    <source>
        <dbReference type="EMBL" id="WDI02397.1"/>
    </source>
</evidence>
<dbReference type="Proteomes" id="UP001221519">
    <property type="component" value="Chromosome"/>
</dbReference>
<sequence>MTVTELGKILRDMYRSAPHGNQVAMIHLFGIKYADVILKNGFGVKEIVVASGIRQSYTTEVSKGVKLSEYVITRE</sequence>
<dbReference type="InterPro" id="IPR056975">
    <property type="entry name" value="HTH_73"/>
</dbReference>
<organism evidence="2 3">
    <name type="scientific">Paenibacillus urinalis</name>
    <dbReference type="NCBI Taxonomy" id="521520"/>
    <lineage>
        <taxon>Bacteria</taxon>
        <taxon>Bacillati</taxon>
        <taxon>Bacillota</taxon>
        <taxon>Bacilli</taxon>
        <taxon>Bacillales</taxon>
        <taxon>Paenibacillaceae</taxon>
        <taxon>Paenibacillus</taxon>
    </lineage>
</organism>
<protein>
    <recommendedName>
        <fullName evidence="1">HTH-like domain-containing protein</fullName>
    </recommendedName>
</protein>